<dbReference type="InterPro" id="IPR032387">
    <property type="entry name" value="ACAS_N"/>
</dbReference>
<keyword evidence="9" id="KW-1185">Reference proteome</keyword>
<dbReference type="InterPro" id="IPR045851">
    <property type="entry name" value="AMP-bd_C_sf"/>
</dbReference>
<protein>
    <submittedName>
        <fullName evidence="8">Acetoacetyl-CoA synthetase</fullName>
        <ecNumber evidence="8">6.2.1.16</ecNumber>
    </submittedName>
</protein>
<dbReference type="Pfam" id="PF16177">
    <property type="entry name" value="ACAS_N"/>
    <property type="match status" value="1"/>
</dbReference>
<keyword evidence="2 8" id="KW-0436">Ligase</keyword>
<evidence type="ECO:0000256" key="2">
    <source>
        <dbReference type="ARBA" id="ARBA00022598"/>
    </source>
</evidence>
<dbReference type="AlphaFoldDB" id="A0A839RPW4"/>
<dbReference type="InterPro" id="IPR025110">
    <property type="entry name" value="AMP-bd_C"/>
</dbReference>
<dbReference type="PANTHER" id="PTHR42921:SF1">
    <property type="entry name" value="ACETOACETYL-COA SYNTHETASE"/>
    <property type="match status" value="1"/>
</dbReference>
<sequence>MSTSESQELWTPAPEDIEFAQVTEFTRFAGRFGAPSGDYDALWSWSVADVGRFWEVVWDYFGAGERRGPALTDDRMPGARWFPEARLNYADVVLRAGRGDQVAMLDLAEDEPTREVTWQRLRFEVASLAQSLRDAGVGRGDRVVGYLPNIPEAIVGLLATASIGAVWAGCGQDYSPPAAVTRLGQLEPKVLIAADGYRYGGKAHDKREAVAEVADALPSVSMTILVQRLGLDVPEGMEAWDAVTSSPAELAAEPVEFDHPLWVVFSSGTTGLPKGIVHGHGGVVLEHAKHLSLHLDLGPDDRFFWFTSPSWMMWNFLVAGLMVGSVIVTYDGSPAHPGADGLWKLAADNAVTFLGTSPGYVLACSKAGVVPRDSYDLSVLRSVGITGATLPASSAQWLAENVGAQKQICSISGGTDVVSAFVGPVRTVPVWAGEISRPCLGVALDAFDGAGKPVRGDVGELVITQPMPSMPVSFWNDPSGEKYRDAYFSDFPGVWRHGDWITITERGSIEMHGRSDSTLNRHGIRMGSADIYQAVEQVEEVTEALVLGIELPDGGYWMPLFVELADGVELTEALVSKIRTVIRDELSPRHVPDEVIAAPGIPHTRTGKKLEVPLKKILQGADPAKAVDRSAIDSPDLLDWYATHKR</sequence>
<feature type="domain" description="Acetyl-coenzyme A synthetase N-terminal" evidence="7">
    <location>
        <begin position="39"/>
        <end position="90"/>
    </location>
</feature>
<dbReference type="EC" id="6.2.1.16" evidence="8"/>
<dbReference type="PANTHER" id="PTHR42921">
    <property type="entry name" value="ACETOACETYL-COA SYNTHETASE"/>
    <property type="match status" value="1"/>
</dbReference>
<dbReference type="Gene3D" id="3.40.50.12780">
    <property type="entry name" value="N-terminal domain of ligase-like"/>
    <property type="match status" value="1"/>
</dbReference>
<gene>
    <name evidence="8" type="ORF">FHU29_002808</name>
</gene>
<dbReference type="EMBL" id="JACHWS010000002">
    <property type="protein sequence ID" value="MBB3038359.1"/>
    <property type="molecule type" value="Genomic_DNA"/>
</dbReference>
<evidence type="ECO:0000256" key="1">
    <source>
        <dbReference type="ARBA" id="ARBA00006432"/>
    </source>
</evidence>
<dbReference type="Gene3D" id="3.30.300.30">
    <property type="match status" value="1"/>
</dbReference>
<feature type="domain" description="AMP-dependent synthetase/ligase" evidence="5">
    <location>
        <begin position="98"/>
        <end position="466"/>
    </location>
</feature>
<evidence type="ECO:0000259" key="5">
    <source>
        <dbReference type="Pfam" id="PF00501"/>
    </source>
</evidence>
<dbReference type="RefSeq" id="WP_064438565.1">
    <property type="nucleotide sequence ID" value="NZ_BDDI01000001.1"/>
</dbReference>
<dbReference type="Proteomes" id="UP000567922">
    <property type="component" value="Unassembled WGS sequence"/>
</dbReference>
<dbReference type="Pfam" id="PF00501">
    <property type="entry name" value="AMP-binding"/>
    <property type="match status" value="1"/>
</dbReference>
<dbReference type="InterPro" id="IPR005914">
    <property type="entry name" value="Acac_CoA_synth"/>
</dbReference>
<evidence type="ECO:0000313" key="9">
    <source>
        <dbReference type="Proteomes" id="UP000567922"/>
    </source>
</evidence>
<name>A0A839RPW4_9ACTN</name>
<keyword evidence="3" id="KW-0547">Nucleotide-binding</keyword>
<keyword evidence="4" id="KW-0067">ATP-binding</keyword>
<dbReference type="InterPro" id="IPR000873">
    <property type="entry name" value="AMP-dep_synth/lig_dom"/>
</dbReference>
<comment type="caution">
    <text evidence="8">The sequence shown here is derived from an EMBL/GenBank/DDBJ whole genome shotgun (WGS) entry which is preliminary data.</text>
</comment>
<dbReference type="GO" id="GO:0006629">
    <property type="term" value="P:lipid metabolic process"/>
    <property type="evidence" value="ECO:0007669"/>
    <property type="project" value="InterPro"/>
</dbReference>
<organism evidence="8 9">
    <name type="scientific">Hoyosella altamirensis</name>
    <dbReference type="NCBI Taxonomy" id="616997"/>
    <lineage>
        <taxon>Bacteria</taxon>
        <taxon>Bacillati</taxon>
        <taxon>Actinomycetota</taxon>
        <taxon>Actinomycetes</taxon>
        <taxon>Mycobacteriales</taxon>
        <taxon>Hoyosellaceae</taxon>
        <taxon>Hoyosella</taxon>
    </lineage>
</organism>
<evidence type="ECO:0000256" key="4">
    <source>
        <dbReference type="ARBA" id="ARBA00022840"/>
    </source>
</evidence>
<evidence type="ECO:0000313" key="8">
    <source>
        <dbReference type="EMBL" id="MBB3038359.1"/>
    </source>
</evidence>
<feature type="domain" description="AMP-binding enzyme C-terminal" evidence="6">
    <location>
        <begin position="533"/>
        <end position="608"/>
    </location>
</feature>
<dbReference type="InterPro" id="IPR020845">
    <property type="entry name" value="AMP-binding_CS"/>
</dbReference>
<dbReference type="NCBIfam" id="NF002937">
    <property type="entry name" value="PRK03584.1"/>
    <property type="match status" value="1"/>
</dbReference>
<evidence type="ECO:0000259" key="6">
    <source>
        <dbReference type="Pfam" id="PF13193"/>
    </source>
</evidence>
<reference evidence="8 9" key="1">
    <citation type="submission" date="2020-08" db="EMBL/GenBank/DDBJ databases">
        <title>Sequencing the genomes of 1000 actinobacteria strains.</title>
        <authorList>
            <person name="Klenk H.-P."/>
        </authorList>
    </citation>
    <scope>NUCLEOTIDE SEQUENCE [LARGE SCALE GENOMIC DNA]</scope>
    <source>
        <strain evidence="8 9">DSM 45258</strain>
    </source>
</reference>
<accession>A0A839RPW4</accession>
<evidence type="ECO:0000259" key="7">
    <source>
        <dbReference type="Pfam" id="PF16177"/>
    </source>
</evidence>
<dbReference type="InterPro" id="IPR042099">
    <property type="entry name" value="ANL_N_sf"/>
</dbReference>
<dbReference type="SUPFAM" id="SSF56801">
    <property type="entry name" value="Acetyl-CoA synthetase-like"/>
    <property type="match status" value="1"/>
</dbReference>
<dbReference type="OrthoDB" id="9803968at2"/>
<comment type="similarity">
    <text evidence="1">Belongs to the ATP-dependent AMP-binding enzyme family.</text>
</comment>
<dbReference type="NCBIfam" id="TIGR01217">
    <property type="entry name" value="ac_ac_CoA_syn"/>
    <property type="match status" value="1"/>
</dbReference>
<dbReference type="GO" id="GO:0005524">
    <property type="term" value="F:ATP binding"/>
    <property type="evidence" value="ECO:0007669"/>
    <property type="project" value="UniProtKB-KW"/>
</dbReference>
<proteinExistence type="inferred from homology"/>
<evidence type="ECO:0000256" key="3">
    <source>
        <dbReference type="ARBA" id="ARBA00022741"/>
    </source>
</evidence>
<dbReference type="Pfam" id="PF13193">
    <property type="entry name" value="AMP-binding_C"/>
    <property type="match status" value="1"/>
</dbReference>
<dbReference type="PROSITE" id="PS00455">
    <property type="entry name" value="AMP_BINDING"/>
    <property type="match status" value="1"/>
</dbReference>
<dbReference type="GO" id="GO:0030729">
    <property type="term" value="F:acetoacetate-CoA ligase activity"/>
    <property type="evidence" value="ECO:0007669"/>
    <property type="project" value="UniProtKB-EC"/>
</dbReference>